<comment type="caution">
    <text evidence="1">The sequence shown here is derived from an EMBL/GenBank/DDBJ whole genome shotgun (WGS) entry which is preliminary data.</text>
</comment>
<evidence type="ECO:0000313" key="1">
    <source>
        <dbReference type="EMBL" id="KKK69907.1"/>
    </source>
</evidence>
<protein>
    <submittedName>
        <fullName evidence="1">Uncharacterized protein</fullName>
    </submittedName>
</protein>
<name>A0A0F8XLE0_9ZZZZ</name>
<accession>A0A0F8XLE0</accession>
<dbReference type="AlphaFoldDB" id="A0A0F8XLE0"/>
<reference evidence="1" key="1">
    <citation type="journal article" date="2015" name="Nature">
        <title>Complex archaea that bridge the gap between prokaryotes and eukaryotes.</title>
        <authorList>
            <person name="Spang A."/>
            <person name="Saw J.H."/>
            <person name="Jorgensen S.L."/>
            <person name="Zaremba-Niedzwiedzka K."/>
            <person name="Martijn J."/>
            <person name="Lind A.E."/>
            <person name="van Eijk R."/>
            <person name="Schleper C."/>
            <person name="Guy L."/>
            <person name="Ettema T.J."/>
        </authorList>
    </citation>
    <scope>NUCLEOTIDE SEQUENCE</scope>
</reference>
<organism evidence="1">
    <name type="scientific">marine sediment metagenome</name>
    <dbReference type="NCBI Taxonomy" id="412755"/>
    <lineage>
        <taxon>unclassified sequences</taxon>
        <taxon>metagenomes</taxon>
        <taxon>ecological metagenomes</taxon>
    </lineage>
</organism>
<dbReference type="EMBL" id="LAZR01058432">
    <property type="protein sequence ID" value="KKK69907.1"/>
    <property type="molecule type" value="Genomic_DNA"/>
</dbReference>
<sequence>CDAAITTRIASYLQLDQTATSTSETDFTGVDFIITRHSSDSDIDLLIFGGGKDTYAVNLEFVFSVGSATNPDGATGTQVLYGAADFGPWERITSLAYTVGTASATTGSLDSTRWVDTITATNVSTTTVIDTGNNRMARLNFVNPGYRYLKVLNTEISIRGSDSLGTATITTYIRWHSK</sequence>
<gene>
    <name evidence="1" type="ORF">LCGC14_2929350</name>
</gene>
<proteinExistence type="predicted"/>
<feature type="non-terminal residue" evidence="1">
    <location>
        <position position="1"/>
    </location>
</feature>